<dbReference type="EMBL" id="CP001778">
    <property type="protein sequence ID" value="ADD44930.1"/>
    <property type="molecule type" value="Genomic_DNA"/>
</dbReference>
<dbReference type="PANTHER" id="PTHR46331">
    <property type="entry name" value="VALACYCLOVIR HYDROLASE"/>
    <property type="match status" value="1"/>
</dbReference>
<organism evidence="2 3">
    <name type="scientific">Stackebrandtia nassauensis (strain DSM 44728 / CIP 108903 / NRRL B-16338 / NBRC 102104 / LLR-40K-21)</name>
    <dbReference type="NCBI Taxonomy" id="446470"/>
    <lineage>
        <taxon>Bacteria</taxon>
        <taxon>Bacillati</taxon>
        <taxon>Actinomycetota</taxon>
        <taxon>Actinomycetes</taxon>
        <taxon>Glycomycetales</taxon>
        <taxon>Glycomycetaceae</taxon>
        <taxon>Stackebrandtia</taxon>
    </lineage>
</organism>
<evidence type="ECO:0000259" key="1">
    <source>
        <dbReference type="Pfam" id="PF12697"/>
    </source>
</evidence>
<name>D3PUQ6_STANL</name>
<keyword evidence="2" id="KW-0378">Hydrolase</keyword>
<dbReference type="InterPro" id="IPR029058">
    <property type="entry name" value="AB_hydrolase_fold"/>
</dbReference>
<sequence length="251" mass="26413">MAFHEADGQQIHYEDTGTGEAVLLMPGWAGSIVELNPLRAALDGYRVVAVDPPGSGKSLPQPRDYPPSFYQDDAATVLGLLDALGVEAAHLVGFSDGGEYALVMAEQAPQRALSVVTWGAAGHVTAPPGRTAALESLMDDPSGSFVSLAAYLAEAYGVETGRAMAASWGRALEAIIEAGGDVSREAAHRIMCPALLITGTYDPYCGPDLVRAMATAIPRGRFTEAVNSGHAVHIDNRDWLVSTVVDWLDGH</sequence>
<dbReference type="HOGENOM" id="CLU_020336_50_0_11"/>
<dbReference type="AlphaFoldDB" id="D3PUQ6"/>
<proteinExistence type="predicted"/>
<dbReference type="STRING" id="446470.Snas_5296"/>
<evidence type="ECO:0000313" key="3">
    <source>
        <dbReference type="Proteomes" id="UP000000844"/>
    </source>
</evidence>
<dbReference type="GO" id="GO:0017171">
    <property type="term" value="F:serine hydrolase activity"/>
    <property type="evidence" value="ECO:0007669"/>
    <property type="project" value="TreeGrafter"/>
</dbReference>
<dbReference type="RefSeq" id="WP_013020501.1">
    <property type="nucleotide sequence ID" value="NC_013947.1"/>
</dbReference>
<dbReference type="SUPFAM" id="SSF53474">
    <property type="entry name" value="alpha/beta-Hydrolases"/>
    <property type="match status" value="1"/>
</dbReference>
<dbReference type="eggNOG" id="COG2267">
    <property type="taxonomic scope" value="Bacteria"/>
</dbReference>
<evidence type="ECO:0000313" key="2">
    <source>
        <dbReference type="EMBL" id="ADD44930.1"/>
    </source>
</evidence>
<dbReference type="ESTHER" id="stanl-d3puq6">
    <property type="family name" value="Valacyclovir-hydrolase"/>
</dbReference>
<dbReference type="Gene3D" id="3.40.50.1820">
    <property type="entry name" value="alpha/beta hydrolase"/>
    <property type="match status" value="1"/>
</dbReference>
<dbReference type="KEGG" id="sna:Snas_5296"/>
<reference evidence="2 3" key="1">
    <citation type="journal article" date="2009" name="Stand. Genomic Sci.">
        <title>Complete genome sequence of Stackebrandtia nassauensis type strain (LLR-40K-21).</title>
        <authorList>
            <person name="Munk C."/>
            <person name="Lapidus A."/>
            <person name="Copeland A."/>
            <person name="Jando M."/>
            <person name="Mayilraj S."/>
            <person name="Glavina Del Rio T."/>
            <person name="Nolan M."/>
            <person name="Chen F."/>
            <person name="Lucas S."/>
            <person name="Tice H."/>
            <person name="Cheng J.F."/>
            <person name="Han C."/>
            <person name="Detter J.C."/>
            <person name="Bruce D."/>
            <person name="Goodwin L."/>
            <person name="Chain P."/>
            <person name="Pitluck S."/>
            <person name="Goker M."/>
            <person name="Ovchinikova G."/>
            <person name="Pati A."/>
            <person name="Ivanova N."/>
            <person name="Mavromatis K."/>
            <person name="Chen A."/>
            <person name="Palaniappan K."/>
            <person name="Land M."/>
            <person name="Hauser L."/>
            <person name="Chang Y.J."/>
            <person name="Jeffries C.D."/>
            <person name="Bristow J."/>
            <person name="Eisen J.A."/>
            <person name="Markowitz V."/>
            <person name="Hugenholtz P."/>
            <person name="Kyrpides N.C."/>
            <person name="Klenk H.P."/>
        </authorList>
    </citation>
    <scope>NUCLEOTIDE SEQUENCE [LARGE SCALE GENOMIC DNA]</scope>
    <source>
        <strain evidence="3">DSM 44728 / CIP 108903 / NRRL B-16338 / NBRC 102104 / LLR-40K-21</strain>
    </source>
</reference>
<dbReference type="Proteomes" id="UP000000844">
    <property type="component" value="Chromosome"/>
</dbReference>
<dbReference type="PANTHER" id="PTHR46331:SF2">
    <property type="entry name" value="VALACYCLOVIR HYDROLASE"/>
    <property type="match status" value="1"/>
</dbReference>
<gene>
    <name evidence="2" type="ordered locus">Snas_5296</name>
</gene>
<dbReference type="InterPro" id="IPR000073">
    <property type="entry name" value="AB_hydrolase_1"/>
</dbReference>
<dbReference type="Pfam" id="PF12697">
    <property type="entry name" value="Abhydrolase_6"/>
    <property type="match status" value="1"/>
</dbReference>
<feature type="domain" description="AB hydrolase-1" evidence="1">
    <location>
        <begin position="22"/>
        <end position="241"/>
    </location>
</feature>
<protein>
    <submittedName>
        <fullName evidence="2">Alpha/beta hydrolase fold protein</fullName>
    </submittedName>
</protein>
<keyword evidence="3" id="KW-1185">Reference proteome</keyword>
<accession>D3PUQ6</accession>